<keyword evidence="1" id="KW-1133">Transmembrane helix</keyword>
<dbReference type="PANTHER" id="PTHR34475">
    <property type="match status" value="1"/>
</dbReference>
<accession>A0A0A1ZGJ8</accession>
<dbReference type="RefSeq" id="WP_032524169.1">
    <property type="nucleotide sequence ID" value="NZ_CP138934.1"/>
</dbReference>
<evidence type="ECO:0008006" key="4">
    <source>
        <dbReference type="Google" id="ProtNLM"/>
    </source>
</evidence>
<organism evidence="2 3">
    <name type="scientific">Prochlorococcus marinus str. GP2</name>
    <dbReference type="NCBI Taxonomy" id="59925"/>
    <lineage>
        <taxon>Bacteria</taxon>
        <taxon>Bacillati</taxon>
        <taxon>Cyanobacteriota</taxon>
        <taxon>Cyanophyceae</taxon>
        <taxon>Synechococcales</taxon>
        <taxon>Prochlorococcaceae</taxon>
        <taxon>Prochlorococcus</taxon>
    </lineage>
</organism>
<keyword evidence="1" id="KW-0812">Transmembrane</keyword>
<dbReference type="Proteomes" id="UP000030598">
    <property type="component" value="Unassembled WGS sequence"/>
</dbReference>
<keyword evidence="1" id="KW-0472">Membrane</keyword>
<dbReference type="InterPro" id="IPR050400">
    <property type="entry name" value="Bact_Cytoskel_RodZ"/>
</dbReference>
<evidence type="ECO:0000256" key="1">
    <source>
        <dbReference type="SAM" id="Phobius"/>
    </source>
</evidence>
<dbReference type="STRING" id="59925.EU91_0632"/>
<dbReference type="InterPro" id="IPR010982">
    <property type="entry name" value="Lambda_DNA-bd_dom_sf"/>
</dbReference>
<dbReference type="EMBL" id="JNAH01000003">
    <property type="protein sequence ID" value="KGF88697.1"/>
    <property type="molecule type" value="Genomic_DNA"/>
</dbReference>
<dbReference type="PANTHER" id="PTHR34475:SF1">
    <property type="entry name" value="CYTOSKELETON PROTEIN RODZ"/>
    <property type="match status" value="1"/>
</dbReference>
<comment type="caution">
    <text evidence="2">The sequence shown here is derived from an EMBL/GenBank/DDBJ whole genome shotgun (WGS) entry which is preliminary data.</text>
</comment>
<evidence type="ECO:0000313" key="3">
    <source>
        <dbReference type="Proteomes" id="UP000030598"/>
    </source>
</evidence>
<dbReference type="OrthoDB" id="422634at2"/>
<dbReference type="eggNOG" id="COG1426">
    <property type="taxonomic scope" value="Bacteria"/>
</dbReference>
<sequence>MKEIKSFTENINKRENSSLKRIGNFIKEARLSRNQSIKELASDLKIGAHQLKAIEEGNEEELPEKVFVKAMVRRISQKLKLDTEFIMNEFKTERQEIKIEEIVEEVAKKTNKTRQSKDLSPVGFWIFILISGLLGLIASSLIFNLFSDSSQNQTPKQELIKKTK</sequence>
<reference evidence="3" key="1">
    <citation type="journal article" date="2014" name="Sci. Data">
        <title>Genomes of diverse isolates of the marine cyanobacterium Prochlorococcus.</title>
        <authorList>
            <person name="Biller S."/>
            <person name="Berube P."/>
            <person name="Thompson J."/>
            <person name="Kelly L."/>
            <person name="Roggensack S."/>
            <person name="Awad L."/>
            <person name="Roache-Johnson K."/>
            <person name="Ding H."/>
            <person name="Giovannoni S.J."/>
            <person name="Moore L.R."/>
            <person name="Chisholm S.W."/>
        </authorList>
    </citation>
    <scope>NUCLEOTIDE SEQUENCE [LARGE SCALE GENOMIC DNA]</scope>
    <source>
        <strain evidence="3">GP2</strain>
    </source>
</reference>
<name>A0A0A1ZGJ8_PROMR</name>
<dbReference type="Gene3D" id="1.10.260.40">
    <property type="entry name" value="lambda repressor-like DNA-binding domains"/>
    <property type="match status" value="1"/>
</dbReference>
<dbReference type="SUPFAM" id="SSF47413">
    <property type="entry name" value="lambda repressor-like DNA-binding domains"/>
    <property type="match status" value="1"/>
</dbReference>
<feature type="transmembrane region" description="Helical" evidence="1">
    <location>
        <begin position="122"/>
        <end position="146"/>
    </location>
</feature>
<dbReference type="AlphaFoldDB" id="A0A0A1ZGJ8"/>
<dbReference type="Pfam" id="PF13413">
    <property type="entry name" value="HTH_25"/>
    <property type="match status" value="1"/>
</dbReference>
<dbReference type="GO" id="GO:0003677">
    <property type="term" value="F:DNA binding"/>
    <property type="evidence" value="ECO:0007669"/>
    <property type="project" value="InterPro"/>
</dbReference>
<protein>
    <recommendedName>
        <fullName evidence="4">HTH cro/C1-type domain-containing protein</fullName>
    </recommendedName>
</protein>
<evidence type="ECO:0000313" key="2">
    <source>
        <dbReference type="EMBL" id="KGF88697.1"/>
    </source>
</evidence>
<gene>
    <name evidence="2" type="ORF">EU91_0632</name>
</gene>
<proteinExistence type="predicted"/>